<accession>A0ABP3A195</accession>
<evidence type="ECO:0000313" key="2">
    <source>
        <dbReference type="Proteomes" id="UP000020681"/>
    </source>
</evidence>
<dbReference type="Proteomes" id="UP000020681">
    <property type="component" value="Unassembled WGS sequence"/>
</dbReference>
<reference evidence="1 2" key="1">
    <citation type="submission" date="2014-01" db="EMBL/GenBank/DDBJ databases">
        <authorList>
            <person name="Dobos K."/>
            <person name="Lenaerts A."/>
            <person name="Ordway D."/>
            <person name="DeGroote M.A."/>
            <person name="Parker T."/>
            <person name="Sizemore C."/>
            <person name="Tallon L.J."/>
            <person name="Sadzewicz L.K."/>
            <person name="Sengamalay N."/>
            <person name="Fraser C.M."/>
            <person name="Hine E."/>
            <person name="Shefchek K.A."/>
            <person name="Das S.P."/>
            <person name="Tettelin H."/>
        </authorList>
    </citation>
    <scope>NUCLEOTIDE SEQUENCE [LARGE SCALE GENOMIC DNA]</scope>
    <source>
        <strain evidence="1 2">Harvey</strain>
    </source>
</reference>
<protein>
    <submittedName>
        <fullName evidence="1">Uncharacterized protein</fullName>
    </submittedName>
</protein>
<keyword evidence="2" id="KW-1185">Reference proteome</keyword>
<sequence length="42" mass="4715">MLPNQVAKKRNWRWITTISIPASKPVPPLAMVPILPSSQDMT</sequence>
<evidence type="ECO:0000313" key="1">
    <source>
        <dbReference type="EMBL" id="EUA85427.1"/>
    </source>
</evidence>
<comment type="caution">
    <text evidence="1">The sequence shown here is derived from an EMBL/GenBank/DDBJ whole genome shotgun (WGS) entry which is preliminary data.</text>
</comment>
<gene>
    <name evidence="1" type="ORF">I551_7998</name>
</gene>
<dbReference type="EMBL" id="JAOL01000190">
    <property type="protein sequence ID" value="EUA85427.1"/>
    <property type="molecule type" value="Genomic_DNA"/>
</dbReference>
<organism evidence="1 2">
    <name type="scientific">Mycobacterium ulcerans str. Harvey</name>
    <dbReference type="NCBI Taxonomy" id="1299332"/>
    <lineage>
        <taxon>Bacteria</taxon>
        <taxon>Bacillati</taxon>
        <taxon>Actinomycetota</taxon>
        <taxon>Actinomycetes</taxon>
        <taxon>Mycobacteriales</taxon>
        <taxon>Mycobacteriaceae</taxon>
        <taxon>Mycobacterium</taxon>
        <taxon>Mycobacterium ulcerans group</taxon>
    </lineage>
</organism>
<proteinExistence type="predicted"/>
<name>A0ABP3A195_MYCUL</name>